<evidence type="ECO:0000313" key="2">
    <source>
        <dbReference type="EMBL" id="SDL27161.1"/>
    </source>
</evidence>
<dbReference type="EMBL" id="FNGW01000001">
    <property type="protein sequence ID" value="SDL27161.1"/>
    <property type="molecule type" value="Genomic_DNA"/>
</dbReference>
<name>A0A1G9IPU3_9FIRM</name>
<evidence type="ECO:0000259" key="1">
    <source>
        <dbReference type="Pfam" id="PF08765"/>
    </source>
</evidence>
<dbReference type="STRING" id="1121325.SAMN04515677_101332"/>
<keyword evidence="3" id="KW-1185">Reference proteome</keyword>
<gene>
    <name evidence="2" type="ORF">SAMN04515677_101332</name>
</gene>
<protein>
    <submittedName>
        <fullName evidence="2">Mor transcription activator family protein</fullName>
    </submittedName>
</protein>
<dbReference type="InterPro" id="IPR009057">
    <property type="entry name" value="Homeodomain-like_sf"/>
</dbReference>
<dbReference type="RefSeq" id="WP_092722213.1">
    <property type="nucleotide sequence ID" value="NZ_FNGW01000001.1"/>
</dbReference>
<proteinExistence type="predicted"/>
<feature type="domain" description="Mor transcription activator" evidence="1">
    <location>
        <begin position="15"/>
        <end position="84"/>
    </location>
</feature>
<dbReference type="AlphaFoldDB" id="A0A1G9IPU3"/>
<evidence type="ECO:0000313" key="3">
    <source>
        <dbReference type="Proteomes" id="UP000199068"/>
    </source>
</evidence>
<dbReference type="Pfam" id="PF08765">
    <property type="entry name" value="Mor"/>
    <property type="match status" value="1"/>
</dbReference>
<reference evidence="2 3" key="1">
    <citation type="submission" date="2016-10" db="EMBL/GenBank/DDBJ databases">
        <authorList>
            <person name="de Groot N.N."/>
        </authorList>
    </citation>
    <scope>NUCLEOTIDE SEQUENCE [LARGE SCALE GENOMIC DNA]</scope>
    <source>
        <strain evidence="2 3">DSM 797</strain>
    </source>
</reference>
<dbReference type="Gene3D" id="1.10.10.60">
    <property type="entry name" value="Homeodomain-like"/>
    <property type="match status" value="1"/>
</dbReference>
<organism evidence="2 3">
    <name type="scientific">Romboutsia lituseburensis DSM 797</name>
    <dbReference type="NCBI Taxonomy" id="1121325"/>
    <lineage>
        <taxon>Bacteria</taxon>
        <taxon>Bacillati</taxon>
        <taxon>Bacillota</taxon>
        <taxon>Clostridia</taxon>
        <taxon>Peptostreptococcales</taxon>
        <taxon>Peptostreptococcaceae</taxon>
        <taxon>Romboutsia</taxon>
    </lineage>
</organism>
<dbReference type="InterPro" id="IPR014875">
    <property type="entry name" value="Mor_transcription_activator"/>
</dbReference>
<accession>A0A1G9IPU3</accession>
<dbReference type="SUPFAM" id="SSF46689">
    <property type="entry name" value="Homeodomain-like"/>
    <property type="match status" value="1"/>
</dbReference>
<dbReference type="Proteomes" id="UP000199068">
    <property type="component" value="Unassembled WGS sequence"/>
</dbReference>
<sequence>MLEELTYEQLPDSLKDIADAIGLKPLKNLIKLAGGSTIYIPNEKNLIKPVRDKIIRSSFNGDYKSLSRQFNMTEVQIRNIIKSSTR</sequence>